<dbReference type="EMBL" id="LAZR01062190">
    <property type="protein sequence ID" value="KKK62039.1"/>
    <property type="molecule type" value="Genomic_DNA"/>
</dbReference>
<gene>
    <name evidence="1" type="ORF">LCGC14_3008320</name>
</gene>
<dbReference type="AlphaFoldDB" id="A0A0F8Z6L4"/>
<comment type="caution">
    <text evidence="1">The sequence shown here is derived from an EMBL/GenBank/DDBJ whole genome shotgun (WGS) entry which is preliminary data.</text>
</comment>
<evidence type="ECO:0000313" key="1">
    <source>
        <dbReference type="EMBL" id="KKK62039.1"/>
    </source>
</evidence>
<protein>
    <submittedName>
        <fullName evidence="1">Uncharacterized protein</fullName>
    </submittedName>
</protein>
<reference evidence="1" key="1">
    <citation type="journal article" date="2015" name="Nature">
        <title>Complex archaea that bridge the gap between prokaryotes and eukaryotes.</title>
        <authorList>
            <person name="Spang A."/>
            <person name="Saw J.H."/>
            <person name="Jorgensen S.L."/>
            <person name="Zaremba-Niedzwiedzka K."/>
            <person name="Martijn J."/>
            <person name="Lind A.E."/>
            <person name="van Eijk R."/>
            <person name="Schleper C."/>
            <person name="Guy L."/>
            <person name="Ettema T.J."/>
        </authorList>
    </citation>
    <scope>NUCLEOTIDE SEQUENCE</scope>
</reference>
<sequence length="140" mass="14603">MALFPTRTTNDLVSAADYNLTAKKNFEQDGSVASQQSVQTGVSGVLTIDCDNGEDHRITLTGAVTGLTVNNAQGAQVLHLTIIDSGGPHAWVYTGTTVEVANVGTLYATTSGAGQKDQLTLIRDDATGAYTQTGKEENIA</sequence>
<accession>A0A0F8Z6L4</accession>
<name>A0A0F8Z6L4_9ZZZZ</name>
<proteinExistence type="predicted"/>
<organism evidence="1">
    <name type="scientific">marine sediment metagenome</name>
    <dbReference type="NCBI Taxonomy" id="412755"/>
    <lineage>
        <taxon>unclassified sequences</taxon>
        <taxon>metagenomes</taxon>
        <taxon>ecological metagenomes</taxon>
    </lineage>
</organism>